<evidence type="ECO:0000256" key="3">
    <source>
        <dbReference type="ARBA" id="ARBA00022741"/>
    </source>
</evidence>
<dbReference type="GO" id="GO:0008017">
    <property type="term" value="F:microtubule binding"/>
    <property type="evidence" value="ECO:0007669"/>
    <property type="project" value="InterPro"/>
</dbReference>
<dbReference type="PANTHER" id="PTHR47969">
    <property type="entry name" value="CHROMOSOME-ASSOCIATED KINESIN KIF4A-RELATED"/>
    <property type="match status" value="1"/>
</dbReference>
<dbReference type="SMART" id="SM00129">
    <property type="entry name" value="KISc"/>
    <property type="match status" value="1"/>
</dbReference>
<keyword evidence="4 6" id="KW-0067">ATP-binding</keyword>
<dbReference type="STRING" id="5364.A0A5C3NF67"/>
<dbReference type="InterPro" id="IPR036961">
    <property type="entry name" value="Kinesin_motor_dom_sf"/>
</dbReference>
<dbReference type="EMBL" id="ML213505">
    <property type="protein sequence ID" value="TFK54668.1"/>
    <property type="molecule type" value="Genomic_DNA"/>
</dbReference>
<accession>A0A5C3NF67</accession>
<dbReference type="Pfam" id="PF00225">
    <property type="entry name" value="Kinesin"/>
    <property type="match status" value="2"/>
</dbReference>
<sequence>MAPPSATTTSIQVAVRIRPTTTQDAASIPPRFQRAVVHPISDTTVAVDPVSAQPTSAGAGTGASPSSTGSQKKQTFIFDQVHPPDSTQHALFTSTAEPLLNHFLEGFNCTILAYGQTSSGKTFTMTGIDLDADPSDPHNGMGIIPRAVSTLFKRARALKEERGNTWNYSIKGSFIEIYNEDLLDLLADDGTGARREVQIREDKGHIIWTGLREVNVKNATEVMGLIRQGASMRRTNETDMNAQSSRSHAIFSLTLTQKKFTGSSPPPRSSSPLPPSGRSPSRLARPGSMYAPSNSRVSSPTFGRPGTPSFSTAMDRGGLRPPSSLGQQDDGGGEWVTITSKFHFVDLAGSERLKRTAAAGERAKEGISINSGLLALGNVISALGDPARAKTNTATHIPYRDSKLTRLLQDSLGGNAHTLMIACVSPAEWNAGETVNTLKYANRARNIKNRVTLNEKEEGWDDVEWLQTTVARLRKELKTIKENGGKGAGASTAGGAEPVEGASKKVLDQMVQLQSNYEDLRAKFTDRTEELTRLRRELAEKQGQSTSGGMNATARYEEIVGPVIEEYEKTINAMEAELSLNRAALRHTNDLYEEKEAELAEVTEKSQQTELYVDELKLRVSKLTEREASTEVCFCLF</sequence>
<reference evidence="11 12" key="1">
    <citation type="journal article" date="2019" name="Nat. Ecol. Evol.">
        <title>Megaphylogeny resolves global patterns of mushroom evolution.</title>
        <authorList>
            <person name="Varga T."/>
            <person name="Krizsan K."/>
            <person name="Foldi C."/>
            <person name="Dima B."/>
            <person name="Sanchez-Garcia M."/>
            <person name="Sanchez-Ramirez S."/>
            <person name="Szollosi G.J."/>
            <person name="Szarkandi J.G."/>
            <person name="Papp V."/>
            <person name="Albert L."/>
            <person name="Andreopoulos W."/>
            <person name="Angelini C."/>
            <person name="Antonin V."/>
            <person name="Barry K.W."/>
            <person name="Bougher N.L."/>
            <person name="Buchanan P."/>
            <person name="Buyck B."/>
            <person name="Bense V."/>
            <person name="Catcheside P."/>
            <person name="Chovatia M."/>
            <person name="Cooper J."/>
            <person name="Damon W."/>
            <person name="Desjardin D."/>
            <person name="Finy P."/>
            <person name="Geml J."/>
            <person name="Haridas S."/>
            <person name="Hughes K."/>
            <person name="Justo A."/>
            <person name="Karasinski D."/>
            <person name="Kautmanova I."/>
            <person name="Kiss B."/>
            <person name="Kocsube S."/>
            <person name="Kotiranta H."/>
            <person name="LaButti K.M."/>
            <person name="Lechner B.E."/>
            <person name="Liimatainen K."/>
            <person name="Lipzen A."/>
            <person name="Lukacs Z."/>
            <person name="Mihaltcheva S."/>
            <person name="Morgado L.N."/>
            <person name="Niskanen T."/>
            <person name="Noordeloos M.E."/>
            <person name="Ohm R.A."/>
            <person name="Ortiz-Santana B."/>
            <person name="Ovrebo C."/>
            <person name="Racz N."/>
            <person name="Riley R."/>
            <person name="Savchenko A."/>
            <person name="Shiryaev A."/>
            <person name="Soop K."/>
            <person name="Spirin V."/>
            <person name="Szebenyi C."/>
            <person name="Tomsovsky M."/>
            <person name="Tulloss R.E."/>
            <person name="Uehling J."/>
            <person name="Grigoriev I.V."/>
            <person name="Vagvolgyi C."/>
            <person name="Papp T."/>
            <person name="Martin F.M."/>
            <person name="Miettinen O."/>
            <person name="Hibbett D.S."/>
            <person name="Nagy L.G."/>
        </authorList>
    </citation>
    <scope>NUCLEOTIDE SEQUENCE [LARGE SCALE GENOMIC DNA]</scope>
    <source>
        <strain evidence="11 12">OMC1185</strain>
    </source>
</reference>
<evidence type="ECO:0000256" key="8">
    <source>
        <dbReference type="SAM" id="Coils"/>
    </source>
</evidence>
<dbReference type="GO" id="GO:0005737">
    <property type="term" value="C:cytoplasm"/>
    <property type="evidence" value="ECO:0007669"/>
    <property type="project" value="UniProtKB-SubCell"/>
</dbReference>
<dbReference type="GO" id="GO:0005874">
    <property type="term" value="C:microtubule"/>
    <property type="evidence" value="ECO:0007669"/>
    <property type="project" value="UniProtKB-KW"/>
</dbReference>
<dbReference type="AlphaFoldDB" id="A0A5C3NF67"/>
<dbReference type="PRINTS" id="PR00380">
    <property type="entry name" value="KINESINHEAVY"/>
</dbReference>
<feature type="compositionally biased region" description="Low complexity" evidence="9">
    <location>
        <begin position="278"/>
        <end position="288"/>
    </location>
</feature>
<feature type="compositionally biased region" description="Polar residues" evidence="9">
    <location>
        <begin position="238"/>
        <end position="261"/>
    </location>
</feature>
<keyword evidence="3 6" id="KW-0547">Nucleotide-binding</keyword>
<dbReference type="PROSITE" id="PS00411">
    <property type="entry name" value="KINESIN_MOTOR_1"/>
    <property type="match status" value="1"/>
</dbReference>
<feature type="coiled-coil region" evidence="8">
    <location>
        <begin position="463"/>
        <end position="537"/>
    </location>
</feature>
<dbReference type="InterPro" id="IPR001752">
    <property type="entry name" value="Kinesin_motor_dom"/>
</dbReference>
<evidence type="ECO:0000256" key="4">
    <source>
        <dbReference type="ARBA" id="ARBA00022840"/>
    </source>
</evidence>
<evidence type="ECO:0000256" key="1">
    <source>
        <dbReference type="ARBA" id="ARBA00004496"/>
    </source>
</evidence>
<evidence type="ECO:0000313" key="12">
    <source>
        <dbReference type="Proteomes" id="UP000305948"/>
    </source>
</evidence>
<dbReference type="GO" id="GO:0051231">
    <property type="term" value="P:spindle elongation"/>
    <property type="evidence" value="ECO:0007669"/>
    <property type="project" value="TreeGrafter"/>
</dbReference>
<feature type="region of interest" description="Disordered" evidence="9">
    <location>
        <begin position="227"/>
        <end position="332"/>
    </location>
</feature>
<dbReference type="Gene3D" id="3.40.850.10">
    <property type="entry name" value="Kinesin motor domain"/>
    <property type="match status" value="1"/>
</dbReference>
<evidence type="ECO:0000256" key="6">
    <source>
        <dbReference type="PROSITE-ProRule" id="PRU00283"/>
    </source>
</evidence>
<keyword evidence="12" id="KW-1185">Reference proteome</keyword>
<evidence type="ECO:0000256" key="5">
    <source>
        <dbReference type="ARBA" id="ARBA00023054"/>
    </source>
</evidence>
<feature type="binding site" evidence="6">
    <location>
        <begin position="115"/>
        <end position="122"/>
    </location>
    <ligand>
        <name>ATP</name>
        <dbReference type="ChEBI" id="CHEBI:30616"/>
    </ligand>
</feature>
<dbReference type="InterPro" id="IPR019821">
    <property type="entry name" value="Kinesin_motor_CS"/>
</dbReference>
<dbReference type="GO" id="GO:0003777">
    <property type="term" value="F:microtubule motor activity"/>
    <property type="evidence" value="ECO:0007669"/>
    <property type="project" value="InterPro"/>
</dbReference>
<dbReference type="InterPro" id="IPR027640">
    <property type="entry name" value="Kinesin-like_fam"/>
</dbReference>
<protein>
    <recommendedName>
        <fullName evidence="7">Kinesin-like protein</fullName>
    </recommendedName>
</protein>
<keyword evidence="2" id="KW-0963">Cytoplasm</keyword>
<dbReference type="GO" id="GO:0007018">
    <property type="term" value="P:microtubule-based movement"/>
    <property type="evidence" value="ECO:0007669"/>
    <property type="project" value="InterPro"/>
</dbReference>
<dbReference type="PROSITE" id="PS50067">
    <property type="entry name" value="KINESIN_MOTOR_2"/>
    <property type="match status" value="1"/>
</dbReference>
<gene>
    <name evidence="11" type="ORF">OE88DRAFT_941682</name>
</gene>
<organism evidence="11 12">
    <name type="scientific">Heliocybe sulcata</name>
    <dbReference type="NCBI Taxonomy" id="5364"/>
    <lineage>
        <taxon>Eukaryota</taxon>
        <taxon>Fungi</taxon>
        <taxon>Dikarya</taxon>
        <taxon>Basidiomycota</taxon>
        <taxon>Agaricomycotina</taxon>
        <taxon>Agaricomycetes</taxon>
        <taxon>Gloeophyllales</taxon>
        <taxon>Gloeophyllaceae</taxon>
        <taxon>Heliocybe</taxon>
    </lineage>
</organism>
<dbReference type="SUPFAM" id="SSF52540">
    <property type="entry name" value="P-loop containing nucleoside triphosphate hydrolases"/>
    <property type="match status" value="1"/>
</dbReference>
<name>A0A5C3NF67_9AGAM</name>
<proteinExistence type="inferred from homology"/>
<evidence type="ECO:0000259" key="10">
    <source>
        <dbReference type="PROSITE" id="PS50067"/>
    </source>
</evidence>
<keyword evidence="5 8" id="KW-0175">Coiled coil</keyword>
<evidence type="ECO:0000256" key="7">
    <source>
        <dbReference type="RuleBase" id="RU000394"/>
    </source>
</evidence>
<evidence type="ECO:0000256" key="2">
    <source>
        <dbReference type="ARBA" id="ARBA00022490"/>
    </source>
</evidence>
<comment type="similarity">
    <text evidence="6 7">Belongs to the TRAFAC class myosin-kinesin ATPase superfamily. Kinesin family.</text>
</comment>
<evidence type="ECO:0000313" key="11">
    <source>
        <dbReference type="EMBL" id="TFK54668.1"/>
    </source>
</evidence>
<dbReference type="GO" id="GO:0005875">
    <property type="term" value="C:microtubule associated complex"/>
    <property type="evidence" value="ECO:0007669"/>
    <property type="project" value="TreeGrafter"/>
</dbReference>
<dbReference type="GO" id="GO:0007052">
    <property type="term" value="P:mitotic spindle organization"/>
    <property type="evidence" value="ECO:0007669"/>
    <property type="project" value="TreeGrafter"/>
</dbReference>
<dbReference type="PANTHER" id="PTHR47969:SF15">
    <property type="entry name" value="CHROMOSOME-ASSOCIATED KINESIN KIF4A-RELATED"/>
    <property type="match status" value="1"/>
</dbReference>
<feature type="compositionally biased region" description="Pro residues" evidence="9">
    <location>
        <begin position="264"/>
        <end position="277"/>
    </location>
</feature>
<feature type="domain" description="Kinesin motor" evidence="10">
    <location>
        <begin position="10"/>
        <end position="447"/>
    </location>
</feature>
<dbReference type="InterPro" id="IPR027417">
    <property type="entry name" value="P-loop_NTPase"/>
</dbReference>
<feature type="compositionally biased region" description="Polar residues" evidence="9">
    <location>
        <begin position="291"/>
        <end position="301"/>
    </location>
</feature>
<evidence type="ECO:0000256" key="9">
    <source>
        <dbReference type="SAM" id="MobiDB-lite"/>
    </source>
</evidence>
<comment type="subcellular location">
    <subcellularLocation>
        <location evidence="1">Cytoplasm</location>
    </subcellularLocation>
</comment>
<feature type="compositionally biased region" description="Low complexity" evidence="9">
    <location>
        <begin position="51"/>
        <end position="71"/>
    </location>
</feature>
<keyword evidence="6 7" id="KW-0505">Motor protein</keyword>
<dbReference type="Proteomes" id="UP000305948">
    <property type="component" value="Unassembled WGS sequence"/>
</dbReference>
<dbReference type="GO" id="GO:0005524">
    <property type="term" value="F:ATP binding"/>
    <property type="evidence" value="ECO:0007669"/>
    <property type="project" value="UniProtKB-UniRule"/>
</dbReference>
<keyword evidence="7" id="KW-0493">Microtubule</keyword>
<dbReference type="OrthoDB" id="3176171at2759"/>
<feature type="region of interest" description="Disordered" evidence="9">
    <location>
        <begin position="50"/>
        <end position="72"/>
    </location>
</feature>
<feature type="coiled-coil region" evidence="8">
    <location>
        <begin position="564"/>
        <end position="612"/>
    </location>
</feature>